<reference evidence="1 2" key="1">
    <citation type="journal article" date="2017" name="Front. Microbiol.">
        <title>Labilibaculum manganireducens gen. nov., sp. nov. and Labilibaculum filiforme sp. nov., Novel Bacteroidetes Isolated from Subsurface Sediments of the Baltic Sea.</title>
        <authorList>
            <person name="Vandieken V."/>
            <person name="Marshall I.P."/>
            <person name="Niemann H."/>
            <person name="Engelen B."/>
            <person name="Cypionka H."/>
        </authorList>
    </citation>
    <scope>NUCLEOTIDE SEQUENCE [LARGE SCALE GENOMIC DNA]</scope>
    <source>
        <strain evidence="1 2">59.16B</strain>
    </source>
</reference>
<dbReference type="AlphaFoldDB" id="A0A2N3HWX0"/>
<dbReference type="EMBL" id="MVDD01000008">
    <property type="protein sequence ID" value="PKQ62576.1"/>
    <property type="molecule type" value="Genomic_DNA"/>
</dbReference>
<dbReference type="RefSeq" id="WP_101261820.1">
    <property type="nucleotide sequence ID" value="NZ_MVDD01000008.1"/>
</dbReference>
<protein>
    <submittedName>
        <fullName evidence="1">Uncharacterized protein</fullName>
    </submittedName>
</protein>
<dbReference type="SUPFAM" id="SSF82185">
    <property type="entry name" value="Histone H3 K4-specific methyltransferase SET7/9 N-terminal domain"/>
    <property type="match status" value="1"/>
</dbReference>
<organism evidence="1 2">
    <name type="scientific">Labilibaculum filiforme</name>
    <dbReference type="NCBI Taxonomy" id="1940526"/>
    <lineage>
        <taxon>Bacteria</taxon>
        <taxon>Pseudomonadati</taxon>
        <taxon>Bacteroidota</taxon>
        <taxon>Bacteroidia</taxon>
        <taxon>Marinilabiliales</taxon>
        <taxon>Marinifilaceae</taxon>
        <taxon>Labilibaculum</taxon>
    </lineage>
</organism>
<proteinExistence type="predicted"/>
<dbReference type="PROSITE" id="PS51257">
    <property type="entry name" value="PROKAR_LIPOPROTEIN"/>
    <property type="match status" value="1"/>
</dbReference>
<gene>
    <name evidence="1" type="ORF">BZG02_12725</name>
</gene>
<name>A0A2N3HWX0_9BACT</name>
<comment type="caution">
    <text evidence="1">The sequence shown here is derived from an EMBL/GenBank/DDBJ whole genome shotgun (WGS) entry which is preliminary data.</text>
</comment>
<dbReference type="InterPro" id="IPR011652">
    <property type="entry name" value="MORN_2"/>
</dbReference>
<dbReference type="Pfam" id="PF07661">
    <property type="entry name" value="MORN_2"/>
    <property type="match status" value="3"/>
</dbReference>
<accession>A0A2N3HWX0</accession>
<dbReference type="Gene3D" id="2.20.110.10">
    <property type="entry name" value="Histone H3 K4-specific methyltransferase SET7/9 N-terminal domain"/>
    <property type="match status" value="2"/>
</dbReference>
<dbReference type="OrthoDB" id="1122943at2"/>
<sequence length="240" mass="27866">MKNWMCLFVLFLLFSCEQKSEKSVNAEASYVENGVVKQYDEANRLSAEITFRNGVRNGVTKIYYPSGELSDEIIYVDDKKRGVAKKFHKNGKLYSLTPYSKDEKHGIQKKYYANGDIWAETPYWNGQAGIGLKEYRQDGRLRTNFPTIEIQKLVKEDVVVLSLSLSNYSKNVIFYLTDLMEDKYIPFEAKPHYAKAGVARYEIRYNRAEGMDTTLNIVAKYQTQDYNINVSQRSYQLEVQ</sequence>
<evidence type="ECO:0000313" key="2">
    <source>
        <dbReference type="Proteomes" id="UP000233535"/>
    </source>
</evidence>
<dbReference type="Proteomes" id="UP000233535">
    <property type="component" value="Unassembled WGS sequence"/>
</dbReference>
<keyword evidence="2" id="KW-1185">Reference proteome</keyword>
<evidence type="ECO:0000313" key="1">
    <source>
        <dbReference type="EMBL" id="PKQ62576.1"/>
    </source>
</evidence>